<evidence type="ECO:0000256" key="2">
    <source>
        <dbReference type="ARBA" id="ARBA00011233"/>
    </source>
</evidence>
<evidence type="ECO:0000313" key="12">
    <source>
        <dbReference type="EMBL" id="SVC41925.1"/>
    </source>
</evidence>
<protein>
    <recommendedName>
        <fullName evidence="11">Porin domain-containing protein</fullName>
    </recommendedName>
</protein>
<evidence type="ECO:0000256" key="7">
    <source>
        <dbReference type="ARBA" id="ARBA00023065"/>
    </source>
</evidence>
<organism evidence="12">
    <name type="scientific">marine metagenome</name>
    <dbReference type="NCBI Taxonomy" id="408172"/>
    <lineage>
        <taxon>unclassified sequences</taxon>
        <taxon>metagenomes</taxon>
        <taxon>ecological metagenomes</taxon>
    </lineage>
</organism>
<evidence type="ECO:0000256" key="8">
    <source>
        <dbReference type="ARBA" id="ARBA00023114"/>
    </source>
</evidence>
<keyword evidence="10" id="KW-0998">Cell outer membrane</keyword>
<dbReference type="CDD" id="cd00342">
    <property type="entry name" value="gram_neg_porins"/>
    <property type="match status" value="1"/>
</dbReference>
<dbReference type="PANTHER" id="PTHR34501">
    <property type="entry name" value="PROTEIN YDDL-RELATED"/>
    <property type="match status" value="1"/>
</dbReference>
<keyword evidence="3" id="KW-0813">Transport</keyword>
<keyword evidence="4" id="KW-1134">Transmembrane beta strand</keyword>
<keyword evidence="7" id="KW-0406">Ion transport</keyword>
<evidence type="ECO:0000259" key="11">
    <source>
        <dbReference type="Pfam" id="PF13609"/>
    </source>
</evidence>
<evidence type="ECO:0000256" key="5">
    <source>
        <dbReference type="ARBA" id="ARBA00022692"/>
    </source>
</evidence>
<dbReference type="EMBL" id="UINC01090196">
    <property type="protein sequence ID" value="SVC41925.1"/>
    <property type="molecule type" value="Genomic_DNA"/>
</dbReference>
<dbReference type="Pfam" id="PF13609">
    <property type="entry name" value="Porin_4"/>
    <property type="match status" value="1"/>
</dbReference>
<comment type="subunit">
    <text evidence="2">Homotrimer.</text>
</comment>
<feature type="domain" description="Porin" evidence="11">
    <location>
        <begin position="10"/>
        <end position="280"/>
    </location>
</feature>
<keyword evidence="9" id="KW-0472">Membrane</keyword>
<dbReference type="SUPFAM" id="SSF56935">
    <property type="entry name" value="Porins"/>
    <property type="match status" value="1"/>
</dbReference>
<evidence type="ECO:0000256" key="3">
    <source>
        <dbReference type="ARBA" id="ARBA00022448"/>
    </source>
</evidence>
<dbReference type="Gene3D" id="2.40.160.10">
    <property type="entry name" value="Porin"/>
    <property type="match status" value="1"/>
</dbReference>
<accession>A0A382M1U8</accession>
<keyword evidence="5" id="KW-0812">Transmembrane</keyword>
<keyword evidence="8" id="KW-0626">Porin</keyword>
<sequence length="296" mass="30686">MKKLLLGLIAVVFAFPVYAADMDVYGRLNYMITNSDDSSGNPIMKAENNGSRIGIDFSETLSEGAVGITGFAKLEVGIDADDSGSDTFDSRLAYAGVDLGTLGSVSGGRQSHPNSGVAKTGIFNALGSNAVFYYADRSSNSLKYSNSVGGLSSDVMVIVDGSTGTDGIDVMDASGSVDIGPLSLAAGYADDVVNSIKYTVVSGGMDVQGISLNGTYSLKDTTTDLTGYEATASYTLDDTTLAVGYGDKESTATYITVGASYSLSDSVLGYAEYQMTDNTGSTTDTDQMALGLKYTF</sequence>
<dbReference type="GO" id="GO:0006811">
    <property type="term" value="P:monoatomic ion transport"/>
    <property type="evidence" value="ECO:0007669"/>
    <property type="project" value="UniProtKB-KW"/>
</dbReference>
<comment type="subcellular location">
    <subcellularLocation>
        <location evidence="1">Membrane</location>
        <topology evidence="1">Multi-pass membrane protein</topology>
    </subcellularLocation>
</comment>
<dbReference type="InterPro" id="IPR050298">
    <property type="entry name" value="Gram-neg_bact_OMP"/>
</dbReference>
<keyword evidence="6" id="KW-0732">Signal</keyword>
<name>A0A382M1U8_9ZZZZ</name>
<gene>
    <name evidence="12" type="ORF">METZ01_LOCUS294779</name>
</gene>
<evidence type="ECO:0000256" key="10">
    <source>
        <dbReference type="ARBA" id="ARBA00023237"/>
    </source>
</evidence>
<reference evidence="12" key="1">
    <citation type="submission" date="2018-05" db="EMBL/GenBank/DDBJ databases">
        <authorList>
            <person name="Lanie J.A."/>
            <person name="Ng W.-L."/>
            <person name="Kazmierczak K.M."/>
            <person name="Andrzejewski T.M."/>
            <person name="Davidsen T.M."/>
            <person name="Wayne K.J."/>
            <person name="Tettelin H."/>
            <person name="Glass J.I."/>
            <person name="Rusch D."/>
            <person name="Podicherti R."/>
            <person name="Tsui H.-C.T."/>
            <person name="Winkler M.E."/>
        </authorList>
    </citation>
    <scope>NUCLEOTIDE SEQUENCE</scope>
</reference>
<evidence type="ECO:0000256" key="6">
    <source>
        <dbReference type="ARBA" id="ARBA00022729"/>
    </source>
</evidence>
<dbReference type="InterPro" id="IPR033900">
    <property type="entry name" value="Gram_neg_porin_domain"/>
</dbReference>
<evidence type="ECO:0000256" key="4">
    <source>
        <dbReference type="ARBA" id="ARBA00022452"/>
    </source>
</evidence>
<dbReference type="InterPro" id="IPR023614">
    <property type="entry name" value="Porin_dom_sf"/>
</dbReference>
<dbReference type="GO" id="GO:0015288">
    <property type="term" value="F:porin activity"/>
    <property type="evidence" value="ECO:0007669"/>
    <property type="project" value="UniProtKB-KW"/>
</dbReference>
<evidence type="ECO:0000256" key="1">
    <source>
        <dbReference type="ARBA" id="ARBA00004141"/>
    </source>
</evidence>
<proteinExistence type="predicted"/>
<evidence type="ECO:0000256" key="9">
    <source>
        <dbReference type="ARBA" id="ARBA00023136"/>
    </source>
</evidence>
<dbReference type="AlphaFoldDB" id="A0A382M1U8"/>
<dbReference type="PANTHER" id="PTHR34501:SF9">
    <property type="entry name" value="MAJOR OUTER MEMBRANE PROTEIN P.IA"/>
    <property type="match status" value="1"/>
</dbReference>
<dbReference type="GO" id="GO:0046930">
    <property type="term" value="C:pore complex"/>
    <property type="evidence" value="ECO:0007669"/>
    <property type="project" value="UniProtKB-KW"/>
</dbReference>